<sequence>MTYCVAMSLHEGMLFASDSRTNAGVDNVSTFSKMTVFEVPEGPHQRCIVTVNAGNLATTQGVISQLRRQTVGEDSHILNLPSMFDVAELFGQTIKKAISHAEENQLSQSSVDFSCTFLVGGQIRDEAPRLFLIYPQGNFIEATSDTPYFQIGESKYGKPIIDRVVRPETSIGEALKSALVSFDSTMKSNLSVGLPIDVAILKRDHLKLSMRYRVTEEDAYFQGIRKAWGQGLRQVFQGLPQPEWFHN</sequence>
<dbReference type="InterPro" id="IPR016545">
    <property type="entry name" value="UCP009120_prtse"/>
</dbReference>
<dbReference type="SUPFAM" id="SSF56235">
    <property type="entry name" value="N-terminal nucleophile aminohydrolases (Ntn hydrolases)"/>
    <property type="match status" value="1"/>
</dbReference>
<protein>
    <recommendedName>
        <fullName evidence="2">Proteasome-type protease</fullName>
    </recommendedName>
</protein>
<dbReference type="PIRSF" id="PIRSF009120">
    <property type="entry name" value="UCP009120_prtse"/>
    <property type="match status" value="1"/>
</dbReference>
<proteinExistence type="predicted"/>
<dbReference type="InterPro" id="IPR029055">
    <property type="entry name" value="Ntn_hydrolases_N"/>
</dbReference>
<dbReference type="GO" id="GO:0051603">
    <property type="term" value="P:proteolysis involved in protein catabolic process"/>
    <property type="evidence" value="ECO:0007669"/>
    <property type="project" value="InterPro"/>
</dbReference>
<dbReference type="GO" id="GO:0005839">
    <property type="term" value="C:proteasome core complex"/>
    <property type="evidence" value="ECO:0007669"/>
    <property type="project" value="InterPro"/>
</dbReference>
<accession>L7VY42</accession>
<organism evidence="1">
    <name type="scientific">uncultured bacterium A1Q1_fos_36</name>
    <dbReference type="NCBI Taxonomy" id="1256573"/>
    <lineage>
        <taxon>Bacteria</taxon>
        <taxon>environmental samples</taxon>
    </lineage>
</organism>
<dbReference type="Gene3D" id="3.60.20.10">
    <property type="entry name" value="Glutamine Phosphoribosylpyrophosphate, subunit 1, domain 1"/>
    <property type="match status" value="1"/>
</dbReference>
<dbReference type="AlphaFoldDB" id="L7VY42"/>
<reference evidence="1" key="1">
    <citation type="submission" date="2012-09" db="EMBL/GenBank/DDBJ databases">
        <title>Metagenomic Characterization of a Microbial Community in Wastewater Detects High Levels of Antibiotic Resistance.</title>
        <authorList>
            <person name="Abrams M."/>
            <person name="Caldwell A."/>
            <person name="Vandaei E."/>
            <person name="Lee W."/>
            <person name="Perrott J."/>
            <person name="Khan S.Y."/>
            <person name="Ta J."/>
            <person name="Romero D."/>
            <person name="Nguyen V."/>
            <person name="Pourmand N."/>
            <person name="Ouverney C.C."/>
        </authorList>
    </citation>
    <scope>NUCLEOTIDE SEQUENCE</scope>
</reference>
<dbReference type="InterPro" id="IPR001353">
    <property type="entry name" value="Proteasome_sua/b"/>
</dbReference>
<name>L7VY42_9BACT</name>
<evidence type="ECO:0008006" key="2">
    <source>
        <dbReference type="Google" id="ProtNLM"/>
    </source>
</evidence>
<dbReference type="EMBL" id="JX649889">
    <property type="protein sequence ID" value="AGC71998.1"/>
    <property type="molecule type" value="Genomic_DNA"/>
</dbReference>
<dbReference type="Pfam" id="PF00227">
    <property type="entry name" value="Proteasome"/>
    <property type="match status" value="1"/>
</dbReference>
<evidence type="ECO:0000313" key="1">
    <source>
        <dbReference type="EMBL" id="AGC71998.1"/>
    </source>
</evidence>